<dbReference type="EMBL" id="KN832990">
    <property type="protein sequence ID" value="KIM83569.1"/>
    <property type="molecule type" value="Genomic_DNA"/>
</dbReference>
<organism evidence="1 2">
    <name type="scientific">Piloderma croceum (strain F 1598)</name>
    <dbReference type="NCBI Taxonomy" id="765440"/>
    <lineage>
        <taxon>Eukaryota</taxon>
        <taxon>Fungi</taxon>
        <taxon>Dikarya</taxon>
        <taxon>Basidiomycota</taxon>
        <taxon>Agaricomycotina</taxon>
        <taxon>Agaricomycetes</taxon>
        <taxon>Agaricomycetidae</taxon>
        <taxon>Atheliales</taxon>
        <taxon>Atheliaceae</taxon>
        <taxon>Piloderma</taxon>
    </lineage>
</organism>
<keyword evidence="2" id="KW-1185">Reference proteome</keyword>
<name>A0A0C3FVQ7_PILCF</name>
<gene>
    <name evidence="1" type="ORF">PILCRDRAFT_88004</name>
</gene>
<reference evidence="2" key="2">
    <citation type="submission" date="2015-01" db="EMBL/GenBank/DDBJ databases">
        <title>Evolutionary Origins and Diversification of the Mycorrhizal Mutualists.</title>
        <authorList>
            <consortium name="DOE Joint Genome Institute"/>
            <consortium name="Mycorrhizal Genomics Consortium"/>
            <person name="Kohler A."/>
            <person name="Kuo A."/>
            <person name="Nagy L.G."/>
            <person name="Floudas D."/>
            <person name="Copeland A."/>
            <person name="Barry K.W."/>
            <person name="Cichocki N."/>
            <person name="Veneault-Fourrey C."/>
            <person name="LaButti K."/>
            <person name="Lindquist E.A."/>
            <person name="Lipzen A."/>
            <person name="Lundell T."/>
            <person name="Morin E."/>
            <person name="Murat C."/>
            <person name="Riley R."/>
            <person name="Ohm R."/>
            <person name="Sun H."/>
            <person name="Tunlid A."/>
            <person name="Henrissat B."/>
            <person name="Grigoriev I.V."/>
            <person name="Hibbett D.S."/>
            <person name="Martin F."/>
        </authorList>
    </citation>
    <scope>NUCLEOTIDE SEQUENCE [LARGE SCALE GENOMIC DNA]</scope>
    <source>
        <strain evidence="2">F 1598</strain>
    </source>
</reference>
<dbReference type="AlphaFoldDB" id="A0A0C3FVQ7"/>
<reference evidence="1 2" key="1">
    <citation type="submission" date="2014-04" db="EMBL/GenBank/DDBJ databases">
        <authorList>
            <consortium name="DOE Joint Genome Institute"/>
            <person name="Kuo A."/>
            <person name="Tarkka M."/>
            <person name="Buscot F."/>
            <person name="Kohler A."/>
            <person name="Nagy L.G."/>
            <person name="Floudas D."/>
            <person name="Copeland A."/>
            <person name="Barry K.W."/>
            <person name="Cichocki N."/>
            <person name="Veneault-Fourrey C."/>
            <person name="LaButti K."/>
            <person name="Lindquist E.A."/>
            <person name="Lipzen A."/>
            <person name="Lundell T."/>
            <person name="Morin E."/>
            <person name="Murat C."/>
            <person name="Sun H."/>
            <person name="Tunlid A."/>
            <person name="Henrissat B."/>
            <person name="Grigoriev I.V."/>
            <person name="Hibbett D.S."/>
            <person name="Martin F."/>
            <person name="Nordberg H.P."/>
            <person name="Cantor M.N."/>
            <person name="Hua S.X."/>
        </authorList>
    </citation>
    <scope>NUCLEOTIDE SEQUENCE [LARGE SCALE GENOMIC DNA]</scope>
    <source>
        <strain evidence="1 2">F 1598</strain>
    </source>
</reference>
<proteinExistence type="predicted"/>
<evidence type="ECO:0000313" key="1">
    <source>
        <dbReference type="EMBL" id="KIM83569.1"/>
    </source>
</evidence>
<evidence type="ECO:0000313" key="2">
    <source>
        <dbReference type="Proteomes" id="UP000054166"/>
    </source>
</evidence>
<protein>
    <submittedName>
        <fullName evidence="1">Uncharacterized protein</fullName>
    </submittedName>
</protein>
<accession>A0A0C3FVQ7</accession>
<sequence length="171" mass="19104">MDLMDVDRPEDLSSSLPSSLKSQHIKDILSQGQLTTLNDRMTLASQIWQNSNVVAEGDDSQLRLLIKIVFTLLTSALKDTAIKDNVITAQLAEELAESFNEDKLKHSKVVVHNCVEKKDWVDLICIGIAFNRNHSGTHNSNEAKCSLHPSLFVKIVGPRGSHHLECLEHRI</sequence>
<dbReference type="InParanoid" id="A0A0C3FVQ7"/>
<dbReference type="Proteomes" id="UP000054166">
    <property type="component" value="Unassembled WGS sequence"/>
</dbReference>
<dbReference type="HOGENOM" id="CLU_1563450_0_0_1"/>